<reference evidence="1" key="1">
    <citation type="submission" date="2024-02" db="EMBL/GenBank/DDBJ databases">
        <title>Metagenome Assembled Genome of Zalaria obscura JY119.</title>
        <authorList>
            <person name="Vighnesh L."/>
            <person name="Jagadeeshwari U."/>
            <person name="Venkata Ramana C."/>
            <person name="Sasikala C."/>
        </authorList>
    </citation>
    <scope>NUCLEOTIDE SEQUENCE</scope>
    <source>
        <strain evidence="1">JY119</strain>
    </source>
</reference>
<gene>
    <name evidence="1" type="ORF">M8818_005872</name>
</gene>
<dbReference type="EMBL" id="JAMKPW020000035">
    <property type="protein sequence ID" value="KAK8201404.1"/>
    <property type="molecule type" value="Genomic_DNA"/>
</dbReference>
<proteinExistence type="predicted"/>
<comment type="caution">
    <text evidence="1">The sequence shown here is derived from an EMBL/GenBank/DDBJ whole genome shotgun (WGS) entry which is preliminary data.</text>
</comment>
<sequence>MSKDTTATVKILPQEAHTFAVSILTASGVPSDRANLVADGLVLADLRGVDTHGINRLAGYIARIRHGVLDPNPSLSFVQKKGWALDADGKNTTDPAEALKGVVLPIGGPKGSGLALMMDVFGGLLTGSAFGGGVIDQYKDLDKRQGVGHWFMVFRPEMFLDSREEYLERMDTLLERVRGCEKAAGVEQIFTPGEIEELKEKIQRDEGIPFTKGEIEALHELADNVGCKSRLTDTFS</sequence>
<keyword evidence="2" id="KW-1185">Reference proteome</keyword>
<dbReference type="Proteomes" id="UP001320706">
    <property type="component" value="Unassembled WGS sequence"/>
</dbReference>
<name>A0ACC3S9J4_9PEZI</name>
<accession>A0ACC3S9J4</accession>
<protein>
    <submittedName>
        <fullName evidence="1">Uncharacterized protein</fullName>
    </submittedName>
</protein>
<evidence type="ECO:0000313" key="2">
    <source>
        <dbReference type="Proteomes" id="UP001320706"/>
    </source>
</evidence>
<organism evidence="1 2">
    <name type="scientific">Zalaria obscura</name>
    <dbReference type="NCBI Taxonomy" id="2024903"/>
    <lineage>
        <taxon>Eukaryota</taxon>
        <taxon>Fungi</taxon>
        <taxon>Dikarya</taxon>
        <taxon>Ascomycota</taxon>
        <taxon>Pezizomycotina</taxon>
        <taxon>Dothideomycetes</taxon>
        <taxon>Dothideomycetidae</taxon>
        <taxon>Dothideales</taxon>
        <taxon>Zalariaceae</taxon>
        <taxon>Zalaria</taxon>
    </lineage>
</organism>
<evidence type="ECO:0000313" key="1">
    <source>
        <dbReference type="EMBL" id="KAK8201404.1"/>
    </source>
</evidence>